<evidence type="ECO:0000256" key="8">
    <source>
        <dbReference type="ARBA" id="ARBA00022989"/>
    </source>
</evidence>
<name>A0A4Q5KGZ5_9GAMM</name>
<keyword evidence="3" id="KW-0813">Transport</keyword>
<dbReference type="GO" id="GO:0015627">
    <property type="term" value="C:type II protein secretion system complex"/>
    <property type="evidence" value="ECO:0007669"/>
    <property type="project" value="InterPro"/>
</dbReference>
<keyword evidence="17" id="KW-1185">Reference proteome</keyword>
<reference evidence="15 16" key="1">
    <citation type="submission" date="2019-02" db="EMBL/GenBank/DDBJ databases">
        <title>Genome sequences of Aliivibrio finisterrensis strains from farmed Atlantic salmon.</title>
        <authorList>
            <person name="Bowman J.P."/>
        </authorList>
    </citation>
    <scope>NUCLEOTIDE SEQUENCE [LARGE SCALE GENOMIC DNA]</scope>
    <source>
        <strain evidence="14 17">A21</strain>
        <strain evidence="12 15">A32</strain>
        <strain evidence="13 16">A46</strain>
    </source>
</reference>
<dbReference type="InterPro" id="IPR001639">
    <property type="entry name" value="T2SS_protein-GspC"/>
</dbReference>
<keyword evidence="9 10" id="KW-0472">Membrane</keyword>
<keyword evidence="8 10" id="KW-1133">Transmembrane helix</keyword>
<comment type="subcellular location">
    <subcellularLocation>
        <location evidence="1">Cell inner membrane</location>
    </subcellularLocation>
</comment>
<evidence type="ECO:0000313" key="16">
    <source>
        <dbReference type="Proteomes" id="UP000294063"/>
    </source>
</evidence>
<feature type="domain" description="Type II secretion system protein GspC N-terminal" evidence="11">
    <location>
        <begin position="28"/>
        <end position="170"/>
    </location>
</feature>
<dbReference type="EMBL" id="SEZN01000024">
    <property type="protein sequence ID" value="RYU63556.1"/>
    <property type="molecule type" value="Genomic_DNA"/>
</dbReference>
<dbReference type="GeneID" id="56276305"/>
<keyword evidence="5" id="KW-0997">Cell inner membrane</keyword>
<dbReference type="GO" id="GO:0005886">
    <property type="term" value="C:plasma membrane"/>
    <property type="evidence" value="ECO:0007669"/>
    <property type="project" value="UniProtKB-SubCell"/>
</dbReference>
<dbReference type="Gene3D" id="2.30.30.830">
    <property type="match status" value="1"/>
</dbReference>
<dbReference type="Proteomes" id="UP000294063">
    <property type="component" value="Unassembled WGS sequence"/>
</dbReference>
<evidence type="ECO:0000259" key="11">
    <source>
        <dbReference type="Pfam" id="PF11356"/>
    </source>
</evidence>
<evidence type="ECO:0000313" key="15">
    <source>
        <dbReference type="Proteomes" id="UP000293465"/>
    </source>
</evidence>
<accession>A0A4Q5KGZ5</accession>
<evidence type="ECO:0000256" key="1">
    <source>
        <dbReference type="ARBA" id="ARBA00004533"/>
    </source>
</evidence>
<gene>
    <name evidence="12" type="primary">gspC</name>
    <name evidence="12" type="ORF">ERW49_14650</name>
    <name evidence="14" type="ORF">ERW53_13240</name>
    <name evidence="13" type="ORF">ERW57_12505</name>
</gene>
<dbReference type="Proteomes" id="UP000294166">
    <property type="component" value="Unassembled WGS sequence"/>
</dbReference>
<evidence type="ECO:0000256" key="2">
    <source>
        <dbReference type="ARBA" id="ARBA00007986"/>
    </source>
</evidence>
<feature type="transmembrane region" description="Helical" evidence="10">
    <location>
        <begin position="21"/>
        <end position="45"/>
    </location>
</feature>
<dbReference type="InterPro" id="IPR036034">
    <property type="entry name" value="PDZ_sf"/>
</dbReference>
<dbReference type="InterPro" id="IPR024961">
    <property type="entry name" value="T2SS_GspC_N"/>
</dbReference>
<evidence type="ECO:0000256" key="3">
    <source>
        <dbReference type="ARBA" id="ARBA00022448"/>
    </source>
</evidence>
<evidence type="ECO:0000313" key="13">
    <source>
        <dbReference type="EMBL" id="RYU50417.1"/>
    </source>
</evidence>
<keyword evidence="4" id="KW-1003">Cell membrane</keyword>
<keyword evidence="6 10" id="KW-0812">Transmembrane</keyword>
<dbReference type="Proteomes" id="UP000293465">
    <property type="component" value="Unassembled WGS sequence"/>
</dbReference>
<dbReference type="Gene3D" id="2.30.42.10">
    <property type="match status" value="1"/>
</dbReference>
<dbReference type="GO" id="GO:0015628">
    <property type="term" value="P:protein secretion by the type II secretion system"/>
    <property type="evidence" value="ECO:0007669"/>
    <property type="project" value="InterPro"/>
</dbReference>
<evidence type="ECO:0000256" key="10">
    <source>
        <dbReference type="SAM" id="Phobius"/>
    </source>
</evidence>
<evidence type="ECO:0000313" key="14">
    <source>
        <dbReference type="EMBL" id="RYU63556.1"/>
    </source>
</evidence>
<evidence type="ECO:0000256" key="9">
    <source>
        <dbReference type="ARBA" id="ARBA00023136"/>
    </source>
</evidence>
<dbReference type="EMBL" id="SEZJ01000014">
    <property type="protein sequence ID" value="RYU45354.1"/>
    <property type="molecule type" value="Genomic_DNA"/>
</dbReference>
<proteinExistence type="inferred from homology"/>
<evidence type="ECO:0000313" key="12">
    <source>
        <dbReference type="EMBL" id="RYU45354.1"/>
    </source>
</evidence>
<dbReference type="NCBIfam" id="TIGR01713">
    <property type="entry name" value="typeII_sec_gspC"/>
    <property type="match status" value="1"/>
</dbReference>
<dbReference type="RefSeq" id="WP_130048568.1">
    <property type="nucleotide sequence ID" value="NZ_SEZJ01000014.1"/>
</dbReference>
<protein>
    <submittedName>
        <fullName evidence="12">Type II secretion system protein GspC</fullName>
    </submittedName>
</protein>
<evidence type="ECO:0000256" key="5">
    <source>
        <dbReference type="ARBA" id="ARBA00022519"/>
    </source>
</evidence>
<keyword evidence="7" id="KW-0653">Protein transport</keyword>
<evidence type="ECO:0000256" key="4">
    <source>
        <dbReference type="ARBA" id="ARBA00022475"/>
    </source>
</evidence>
<evidence type="ECO:0000256" key="7">
    <source>
        <dbReference type="ARBA" id="ARBA00022927"/>
    </source>
</evidence>
<dbReference type="AlphaFoldDB" id="A0A4Q5KGZ5"/>
<dbReference type="SUPFAM" id="SSF50156">
    <property type="entry name" value="PDZ domain-like"/>
    <property type="match status" value="1"/>
</dbReference>
<sequence length="302" mass="33234">MIANMKIEKISQYWSIYQSAISKGVTVVLVACFAWICGSLFWAMLVPQTSVPQWQPKAVVITNKQNNNEGDSLSDLLNSQVFGHFNTEKKVEQPKIVEVKNAPKTRLNLTLSGIVASSDPSLSLAVIANRGKQNTYGIDETIDGTRATVKAISVDRIIISNNGRDETLMLEGVKYTKISTERNATGSSGTVLGNNRQNSNQDELDKIRQEMAKNPQSVLKYIRLSQVSNNGKITGYRVNPGKDRKLFDSVGLKPGDIATSLNGIDLTDPAAMSSLWKNMSEMTELNLTVQRDGQLHDIFIGL</sequence>
<dbReference type="Pfam" id="PF11356">
    <property type="entry name" value="T2SSC"/>
    <property type="match status" value="1"/>
</dbReference>
<dbReference type="EMBL" id="SEZK01000021">
    <property type="protein sequence ID" value="RYU50417.1"/>
    <property type="molecule type" value="Genomic_DNA"/>
</dbReference>
<organism evidence="12 15">
    <name type="scientific">Aliivibrio finisterrensis</name>
    <dbReference type="NCBI Taxonomy" id="511998"/>
    <lineage>
        <taxon>Bacteria</taxon>
        <taxon>Pseudomonadati</taxon>
        <taxon>Pseudomonadota</taxon>
        <taxon>Gammaproteobacteria</taxon>
        <taxon>Vibrionales</taxon>
        <taxon>Vibrionaceae</taxon>
        <taxon>Aliivibrio</taxon>
    </lineage>
</organism>
<evidence type="ECO:0000256" key="6">
    <source>
        <dbReference type="ARBA" id="ARBA00022692"/>
    </source>
</evidence>
<comment type="similarity">
    <text evidence="2">Belongs to the GSP C family.</text>
</comment>
<comment type="caution">
    <text evidence="12">The sequence shown here is derived from an EMBL/GenBank/DDBJ whole genome shotgun (WGS) entry which is preliminary data.</text>
</comment>
<evidence type="ECO:0000313" key="17">
    <source>
        <dbReference type="Proteomes" id="UP000294166"/>
    </source>
</evidence>
<dbReference type="OrthoDB" id="1491375at2"/>